<dbReference type="AlphaFoldDB" id="A0A165QI06"/>
<sequence>MLGLLESNLLQLCLCSFAGRNALVNETMTKQLSRVTCVKHICPCAYLLPRSRKLHLKLTAPVPYEPGANSYVNQMDWTPLNDVLARAQFDGLQEAILQLYVCSARIGGVVRAGFRQTDSAGVRERSEAAGMAYTRDINGQMRHIQAS</sequence>
<reference evidence="2 3" key="1">
    <citation type="journal article" date="2016" name="Mol. Biol. Evol.">
        <title>Comparative Genomics of Early-Diverging Mushroom-Forming Fungi Provides Insights into the Origins of Lignocellulose Decay Capabilities.</title>
        <authorList>
            <person name="Nagy L.G."/>
            <person name="Riley R."/>
            <person name="Tritt A."/>
            <person name="Adam C."/>
            <person name="Daum C."/>
            <person name="Floudas D."/>
            <person name="Sun H."/>
            <person name="Yadav J.S."/>
            <person name="Pangilinan J."/>
            <person name="Larsson K.H."/>
            <person name="Matsuura K."/>
            <person name="Barry K."/>
            <person name="Labutti K."/>
            <person name="Kuo R."/>
            <person name="Ohm R.A."/>
            <person name="Bhattacharya S.S."/>
            <person name="Shirouzu T."/>
            <person name="Yoshinaga Y."/>
            <person name="Martin F.M."/>
            <person name="Grigoriev I.V."/>
            <person name="Hibbett D.S."/>
        </authorList>
    </citation>
    <scope>NUCLEOTIDE SEQUENCE [LARGE SCALE GENOMIC DNA]</scope>
    <source>
        <strain evidence="2 3">L-15889</strain>
    </source>
</reference>
<name>A0A165QI06_9APHY</name>
<accession>A0A165QI06</accession>
<organism evidence="2 3">
    <name type="scientific">Daedalea quercina L-15889</name>
    <dbReference type="NCBI Taxonomy" id="1314783"/>
    <lineage>
        <taxon>Eukaryota</taxon>
        <taxon>Fungi</taxon>
        <taxon>Dikarya</taxon>
        <taxon>Basidiomycota</taxon>
        <taxon>Agaricomycotina</taxon>
        <taxon>Agaricomycetes</taxon>
        <taxon>Polyporales</taxon>
        <taxon>Fomitopsis</taxon>
    </lineage>
</organism>
<evidence type="ECO:0000313" key="2">
    <source>
        <dbReference type="EMBL" id="KZT69493.1"/>
    </source>
</evidence>
<evidence type="ECO:0000313" key="3">
    <source>
        <dbReference type="Proteomes" id="UP000076727"/>
    </source>
</evidence>
<feature type="chain" id="PRO_5012520351" evidence="1">
    <location>
        <begin position="16"/>
        <end position="147"/>
    </location>
</feature>
<evidence type="ECO:0000256" key="1">
    <source>
        <dbReference type="SAM" id="SignalP"/>
    </source>
</evidence>
<gene>
    <name evidence="2" type="ORF">DAEQUDRAFT_254383</name>
</gene>
<keyword evidence="1" id="KW-0732">Signal</keyword>
<protein>
    <submittedName>
        <fullName evidence="2">Uncharacterized protein</fullName>
    </submittedName>
</protein>
<proteinExistence type="predicted"/>
<keyword evidence="3" id="KW-1185">Reference proteome</keyword>
<feature type="signal peptide" evidence="1">
    <location>
        <begin position="1"/>
        <end position="15"/>
    </location>
</feature>
<dbReference type="Proteomes" id="UP000076727">
    <property type="component" value="Unassembled WGS sequence"/>
</dbReference>
<dbReference type="EMBL" id="KV429057">
    <property type="protein sequence ID" value="KZT69493.1"/>
    <property type="molecule type" value="Genomic_DNA"/>
</dbReference>